<proteinExistence type="predicted"/>
<reference evidence="1" key="1">
    <citation type="journal article" date="2015" name="Nature">
        <title>Complex archaea that bridge the gap between prokaryotes and eukaryotes.</title>
        <authorList>
            <person name="Spang A."/>
            <person name="Saw J.H."/>
            <person name="Jorgensen S.L."/>
            <person name="Zaremba-Niedzwiedzka K."/>
            <person name="Martijn J."/>
            <person name="Lind A.E."/>
            <person name="van Eijk R."/>
            <person name="Schleper C."/>
            <person name="Guy L."/>
            <person name="Ettema T.J."/>
        </authorList>
    </citation>
    <scope>NUCLEOTIDE SEQUENCE</scope>
</reference>
<protein>
    <submittedName>
        <fullName evidence="1">Uncharacterized protein</fullName>
    </submittedName>
</protein>
<comment type="caution">
    <text evidence="1">The sequence shown here is derived from an EMBL/GenBank/DDBJ whole genome shotgun (WGS) entry which is preliminary data.</text>
</comment>
<dbReference type="EMBL" id="LAZR01000213">
    <property type="protein sequence ID" value="KKN81509.1"/>
    <property type="molecule type" value="Genomic_DNA"/>
</dbReference>
<dbReference type="AlphaFoldDB" id="A0A0F9TQA0"/>
<evidence type="ECO:0000313" key="1">
    <source>
        <dbReference type="EMBL" id="KKN81509.1"/>
    </source>
</evidence>
<name>A0A0F9TQA0_9ZZZZ</name>
<gene>
    <name evidence="1" type="ORF">LCGC14_0317680</name>
</gene>
<sequence>MGKTKKRGKHSSISKHLRRFASKMERLGAKIILGVPESARHRYAPGTVRFSKDLDGGIEVKAYDGKGLRKIFILTKDKASVLKAIGEST</sequence>
<organism evidence="1">
    <name type="scientific">marine sediment metagenome</name>
    <dbReference type="NCBI Taxonomy" id="412755"/>
    <lineage>
        <taxon>unclassified sequences</taxon>
        <taxon>metagenomes</taxon>
        <taxon>ecological metagenomes</taxon>
    </lineage>
</organism>
<accession>A0A0F9TQA0</accession>